<dbReference type="Pfam" id="PF23559">
    <property type="entry name" value="WHD_DRP"/>
    <property type="match status" value="1"/>
</dbReference>
<dbReference type="PANTHER" id="PTHR36766:SF64">
    <property type="entry name" value="OS12G0206100 PROTEIN"/>
    <property type="match status" value="1"/>
</dbReference>
<feature type="domain" description="Disease resistance protein winged helix" evidence="3">
    <location>
        <begin position="213"/>
        <end position="270"/>
    </location>
</feature>
<evidence type="ECO:0000256" key="1">
    <source>
        <dbReference type="ARBA" id="ARBA00022821"/>
    </source>
</evidence>
<dbReference type="SUPFAM" id="SSF52540">
    <property type="entry name" value="P-loop containing nucleoside triphosphate hydrolases"/>
    <property type="match status" value="1"/>
</dbReference>
<feature type="domain" description="NB-ARC" evidence="2">
    <location>
        <begin position="54"/>
        <end position="150"/>
    </location>
</feature>
<evidence type="ECO:0000259" key="2">
    <source>
        <dbReference type="Pfam" id="PF00931"/>
    </source>
</evidence>
<evidence type="ECO:0000313" key="5">
    <source>
        <dbReference type="Proteomes" id="UP000026962"/>
    </source>
</evidence>
<protein>
    <submittedName>
        <fullName evidence="4">Uncharacterized protein</fullName>
    </submittedName>
</protein>
<name>A0A0E0KM65_ORYPU</name>
<keyword evidence="5" id="KW-1185">Reference proteome</keyword>
<proteinExistence type="predicted"/>
<dbReference type="InterPro" id="IPR002182">
    <property type="entry name" value="NB-ARC"/>
</dbReference>
<organism evidence="4">
    <name type="scientific">Oryza punctata</name>
    <name type="common">Red rice</name>
    <dbReference type="NCBI Taxonomy" id="4537"/>
    <lineage>
        <taxon>Eukaryota</taxon>
        <taxon>Viridiplantae</taxon>
        <taxon>Streptophyta</taxon>
        <taxon>Embryophyta</taxon>
        <taxon>Tracheophyta</taxon>
        <taxon>Spermatophyta</taxon>
        <taxon>Magnoliopsida</taxon>
        <taxon>Liliopsida</taxon>
        <taxon>Poales</taxon>
        <taxon>Poaceae</taxon>
        <taxon>BOP clade</taxon>
        <taxon>Oryzoideae</taxon>
        <taxon>Oryzeae</taxon>
        <taxon>Oryzinae</taxon>
        <taxon>Oryza</taxon>
    </lineage>
</organism>
<sequence>MLRKPQGDGEPCFGNTRCYSTIGIYGVGGSGKTTLHNMYNLPGDAHSSKPSDEYSSLSLETLQTRLKEELKGKRFLLLLDDISAEKNVVSMQDRLDQLVSPLREGKVGSKVLFTTRFKDVAMSLGAQDLFPVPEFNKEDFFNLFMHYALDDGVNLNDQERETLHSIGRDIVKKLKGSPLAARIVGARLRKQLNATVWTRVGDQHLLTDTMGALWWSYQHLNVQTTDSAEQMEVVCQSYFNELLSCSFLQPKDVYGSKNKWFTMHDLLHELDVMVSGNIAFKSKVVT</sequence>
<dbReference type="Gene3D" id="3.40.50.300">
    <property type="entry name" value="P-loop containing nucleotide triphosphate hydrolases"/>
    <property type="match status" value="1"/>
</dbReference>
<dbReference type="InterPro" id="IPR027417">
    <property type="entry name" value="P-loop_NTPase"/>
</dbReference>
<dbReference type="Gene3D" id="1.10.8.430">
    <property type="entry name" value="Helical domain of apoptotic protease-activating factors"/>
    <property type="match status" value="1"/>
</dbReference>
<dbReference type="STRING" id="4537.A0A0E0KM65"/>
<reference evidence="4" key="1">
    <citation type="submission" date="2015-04" db="UniProtKB">
        <authorList>
            <consortium name="EnsemblPlants"/>
        </authorList>
    </citation>
    <scope>IDENTIFICATION</scope>
</reference>
<dbReference type="PANTHER" id="PTHR36766">
    <property type="entry name" value="PLANT BROAD-SPECTRUM MILDEW RESISTANCE PROTEIN RPW8"/>
    <property type="match status" value="1"/>
</dbReference>
<dbReference type="AlphaFoldDB" id="A0A0E0KM65"/>
<evidence type="ECO:0000259" key="3">
    <source>
        <dbReference type="Pfam" id="PF23559"/>
    </source>
</evidence>
<dbReference type="InterPro" id="IPR058922">
    <property type="entry name" value="WHD_DRP"/>
</dbReference>
<dbReference type="Proteomes" id="UP000026962">
    <property type="component" value="Chromosome 4"/>
</dbReference>
<accession>A0A0E0KM65</accession>
<reference evidence="4" key="2">
    <citation type="submission" date="2018-05" db="EMBL/GenBank/DDBJ databases">
        <title>OpunRS2 (Oryza punctata Reference Sequence Version 2).</title>
        <authorList>
            <person name="Zhang J."/>
            <person name="Kudrna D."/>
            <person name="Lee S."/>
            <person name="Talag J."/>
            <person name="Welchert J."/>
            <person name="Wing R.A."/>
        </authorList>
    </citation>
    <scope>NUCLEOTIDE SEQUENCE [LARGE SCALE GENOMIC DNA]</scope>
</reference>
<dbReference type="eggNOG" id="KOG4658">
    <property type="taxonomic scope" value="Eukaryota"/>
</dbReference>
<dbReference type="HOGENOM" id="CLU_000837_9_5_1"/>
<evidence type="ECO:0000313" key="4">
    <source>
        <dbReference type="EnsemblPlants" id="OPUNC04G00680.1"/>
    </source>
</evidence>
<dbReference type="PRINTS" id="PR00364">
    <property type="entry name" value="DISEASERSIST"/>
</dbReference>
<dbReference type="InterPro" id="IPR042197">
    <property type="entry name" value="Apaf_helical"/>
</dbReference>
<dbReference type="GO" id="GO:0043531">
    <property type="term" value="F:ADP binding"/>
    <property type="evidence" value="ECO:0007669"/>
    <property type="project" value="InterPro"/>
</dbReference>
<dbReference type="EnsemblPlants" id="OPUNC04G00680.1">
    <property type="protein sequence ID" value="OPUNC04G00680.1"/>
    <property type="gene ID" value="OPUNC04G00680"/>
</dbReference>
<dbReference type="Pfam" id="PF00931">
    <property type="entry name" value="NB-ARC"/>
    <property type="match status" value="1"/>
</dbReference>
<dbReference type="Gramene" id="OPUNC04G00680.1">
    <property type="protein sequence ID" value="OPUNC04G00680.1"/>
    <property type="gene ID" value="OPUNC04G00680"/>
</dbReference>
<keyword evidence="1" id="KW-0611">Plant defense</keyword>